<feature type="domain" description="Plastocyanin-like" evidence="9">
    <location>
        <begin position="381"/>
        <end position="502"/>
    </location>
</feature>
<proteinExistence type="inferred from homology"/>
<feature type="domain" description="Plastocyanin-like" evidence="10">
    <location>
        <begin position="37"/>
        <end position="153"/>
    </location>
</feature>
<evidence type="ECO:0000256" key="7">
    <source>
        <dbReference type="SAM" id="SignalP"/>
    </source>
</evidence>
<dbReference type="Pfam" id="PF07732">
    <property type="entry name" value="Cu-oxidase_3"/>
    <property type="match status" value="1"/>
</dbReference>
<dbReference type="SUPFAM" id="SSF49503">
    <property type="entry name" value="Cupredoxins"/>
    <property type="match status" value="3"/>
</dbReference>
<keyword evidence="12" id="KW-1185">Reference proteome</keyword>
<feature type="chain" id="PRO_5007879437" evidence="7">
    <location>
        <begin position="23"/>
        <end position="531"/>
    </location>
</feature>
<evidence type="ECO:0000259" key="10">
    <source>
        <dbReference type="Pfam" id="PF07732"/>
    </source>
</evidence>
<keyword evidence="3" id="KW-0560">Oxidoreductase</keyword>
<dbReference type="CDD" id="cd13903">
    <property type="entry name" value="CuRO_3_Tv-LCC_like"/>
    <property type="match status" value="1"/>
</dbReference>
<dbReference type="InterPro" id="IPR045087">
    <property type="entry name" value="Cu-oxidase_fam"/>
</dbReference>
<evidence type="ECO:0000256" key="2">
    <source>
        <dbReference type="ARBA" id="ARBA00022723"/>
    </source>
</evidence>
<evidence type="ECO:0000259" key="9">
    <source>
        <dbReference type="Pfam" id="PF07731"/>
    </source>
</evidence>
<dbReference type="InterPro" id="IPR001117">
    <property type="entry name" value="Cu-oxidase_2nd"/>
</dbReference>
<dbReference type="PROSITE" id="PS00080">
    <property type="entry name" value="MULTICOPPER_OXIDASE2"/>
    <property type="match status" value="1"/>
</dbReference>
<dbReference type="Gene3D" id="2.60.40.420">
    <property type="entry name" value="Cupredoxins - blue copper proteins"/>
    <property type="match status" value="3"/>
</dbReference>
<evidence type="ECO:0000256" key="3">
    <source>
        <dbReference type="ARBA" id="ARBA00023002"/>
    </source>
</evidence>
<dbReference type="InterPro" id="IPR008972">
    <property type="entry name" value="Cupredoxin"/>
</dbReference>
<evidence type="ECO:0000256" key="5">
    <source>
        <dbReference type="ARBA" id="ARBA00023157"/>
    </source>
</evidence>
<evidence type="ECO:0000313" key="11">
    <source>
        <dbReference type="EMBL" id="KZP29160.1"/>
    </source>
</evidence>
<dbReference type="Pfam" id="PF00394">
    <property type="entry name" value="Cu-oxidase"/>
    <property type="match status" value="1"/>
</dbReference>
<gene>
    <name evidence="11" type="ORF">FIBSPDRAFT_728036</name>
</gene>
<evidence type="ECO:0000256" key="1">
    <source>
        <dbReference type="ARBA" id="ARBA00010609"/>
    </source>
</evidence>
<keyword evidence="6" id="KW-0325">Glycoprotein</keyword>
<keyword evidence="2" id="KW-0479">Metal-binding</keyword>
<organism evidence="11 12">
    <name type="scientific">Athelia psychrophila</name>
    <dbReference type="NCBI Taxonomy" id="1759441"/>
    <lineage>
        <taxon>Eukaryota</taxon>
        <taxon>Fungi</taxon>
        <taxon>Dikarya</taxon>
        <taxon>Basidiomycota</taxon>
        <taxon>Agaricomycotina</taxon>
        <taxon>Agaricomycetes</taxon>
        <taxon>Agaricomycetidae</taxon>
        <taxon>Atheliales</taxon>
        <taxon>Atheliaceae</taxon>
        <taxon>Athelia</taxon>
    </lineage>
</organism>
<evidence type="ECO:0000256" key="6">
    <source>
        <dbReference type="ARBA" id="ARBA00023180"/>
    </source>
</evidence>
<protein>
    <submittedName>
        <fullName evidence="11">Multicopper oxidase</fullName>
    </submittedName>
</protein>
<dbReference type="InterPro" id="IPR011706">
    <property type="entry name" value="Cu-oxidase_C"/>
</dbReference>
<dbReference type="InterPro" id="IPR002355">
    <property type="entry name" value="Cu_oxidase_Cu_BS"/>
</dbReference>
<feature type="domain" description="Plastocyanin-like" evidence="8">
    <location>
        <begin position="165"/>
        <end position="315"/>
    </location>
</feature>
<reference evidence="11 12" key="1">
    <citation type="journal article" date="2016" name="Mol. Biol. Evol.">
        <title>Comparative Genomics of Early-Diverging Mushroom-Forming Fungi Provides Insights into the Origins of Lignocellulose Decay Capabilities.</title>
        <authorList>
            <person name="Nagy L.G."/>
            <person name="Riley R."/>
            <person name="Tritt A."/>
            <person name="Adam C."/>
            <person name="Daum C."/>
            <person name="Floudas D."/>
            <person name="Sun H."/>
            <person name="Yadav J.S."/>
            <person name="Pangilinan J."/>
            <person name="Larsson K.H."/>
            <person name="Matsuura K."/>
            <person name="Barry K."/>
            <person name="Labutti K."/>
            <person name="Kuo R."/>
            <person name="Ohm R.A."/>
            <person name="Bhattacharya S.S."/>
            <person name="Shirouzu T."/>
            <person name="Yoshinaga Y."/>
            <person name="Martin F.M."/>
            <person name="Grigoriev I.V."/>
            <person name="Hibbett D.S."/>
        </authorList>
    </citation>
    <scope>NUCLEOTIDE SEQUENCE [LARGE SCALE GENOMIC DNA]</scope>
    <source>
        <strain evidence="11 12">CBS 109695</strain>
    </source>
</reference>
<dbReference type="PANTHER" id="PTHR11709:SF511">
    <property type="entry name" value="LACCASE"/>
    <property type="match status" value="1"/>
</dbReference>
<dbReference type="GO" id="GO:0005507">
    <property type="term" value="F:copper ion binding"/>
    <property type="evidence" value="ECO:0007669"/>
    <property type="project" value="InterPro"/>
</dbReference>
<dbReference type="InterPro" id="IPR033138">
    <property type="entry name" value="Cu_oxidase_CS"/>
</dbReference>
<accession>A0A166S8W6</accession>
<dbReference type="AlphaFoldDB" id="A0A166S8W6"/>
<dbReference type="OrthoDB" id="2121828at2759"/>
<feature type="signal peptide" evidence="7">
    <location>
        <begin position="1"/>
        <end position="22"/>
    </location>
</feature>
<dbReference type="STRING" id="436010.A0A166S8W6"/>
<name>A0A166S8W6_9AGAM</name>
<dbReference type="GO" id="GO:0016491">
    <property type="term" value="F:oxidoreductase activity"/>
    <property type="evidence" value="ECO:0007669"/>
    <property type="project" value="UniProtKB-KW"/>
</dbReference>
<dbReference type="Proteomes" id="UP000076532">
    <property type="component" value="Unassembled WGS sequence"/>
</dbReference>
<keyword evidence="7" id="KW-0732">Signal</keyword>
<dbReference type="PROSITE" id="PS00079">
    <property type="entry name" value="MULTICOPPER_OXIDASE1"/>
    <property type="match status" value="2"/>
</dbReference>
<comment type="similarity">
    <text evidence="1">Belongs to the multicopper oxidase family.</text>
</comment>
<evidence type="ECO:0000259" key="8">
    <source>
        <dbReference type="Pfam" id="PF00394"/>
    </source>
</evidence>
<dbReference type="InterPro" id="IPR011707">
    <property type="entry name" value="Cu-oxidase-like_N"/>
</dbReference>
<sequence>MSHCAIRTTIITCLGFVTAALAAIGPIANLEIVNAVIAPDGFSRSTVLADGQHPGPLIRGNKGDKFSINVFNALTDKTMERSTSIHWHGIFQHGGTNYEDGTASVTQCPIVPKNGYQYDFSVPDQAGTFWYHSHVGLQYCDGLRGPFVVYDPEDPHQSLYDVDDESTIISLTDWYHSTSNEVPVPFNANSTLINGLGRYRGGPKDSPLSIIDVKQGLRYRFRLISMTCNIRYNFTIDGHQMTIIEVDGVNVEPLLVDEIQIFSGQRYSFVLEANQNVDNYRIRAEPRKILPVFGDGAPTGFRGGINSAILRYAGAPAEEPTTHQSHSVIPLLETNLHPLENPGAPGGHHKGGADVELTLNLALVVKPTGNLFTVNDVTFEPPSVPVLLQILSGSTKASDLLPKGSVYKLPSNKVIELHIPGHGILGSPHPFHLHGHNFDVIRSAGSTAYNYANPVRRDVVSTGNTTDNVTIRFVTDNAGPWMLHCHINFHLNTGMAVVLVEDLAEVAVEEVPKDWKALCPKYEHFHSPFQE</sequence>
<evidence type="ECO:0000313" key="12">
    <source>
        <dbReference type="Proteomes" id="UP000076532"/>
    </source>
</evidence>
<dbReference type="CDD" id="cd13856">
    <property type="entry name" value="CuRO_1_Tv-LCC_like"/>
    <property type="match status" value="1"/>
</dbReference>
<dbReference type="Pfam" id="PF07731">
    <property type="entry name" value="Cu-oxidase_2"/>
    <property type="match status" value="1"/>
</dbReference>
<keyword evidence="5" id="KW-1015">Disulfide bond</keyword>
<evidence type="ECO:0000256" key="4">
    <source>
        <dbReference type="ARBA" id="ARBA00023008"/>
    </source>
</evidence>
<keyword evidence="4" id="KW-0186">Copper</keyword>
<dbReference type="FunFam" id="2.60.40.420:FF:000045">
    <property type="entry name" value="Laccase 2"/>
    <property type="match status" value="1"/>
</dbReference>
<dbReference type="PANTHER" id="PTHR11709">
    <property type="entry name" value="MULTI-COPPER OXIDASE"/>
    <property type="match status" value="1"/>
</dbReference>
<dbReference type="EMBL" id="KV417500">
    <property type="protein sequence ID" value="KZP29160.1"/>
    <property type="molecule type" value="Genomic_DNA"/>
</dbReference>